<feature type="compositionally biased region" description="Pro residues" evidence="2">
    <location>
        <begin position="312"/>
        <end position="323"/>
    </location>
</feature>
<feature type="compositionally biased region" description="Pro residues" evidence="2">
    <location>
        <begin position="402"/>
        <end position="426"/>
    </location>
</feature>
<comment type="caution">
    <text evidence="4">The sequence shown here is derived from an EMBL/GenBank/DDBJ whole genome shotgun (WGS) entry which is preliminary data.</text>
</comment>
<keyword evidence="3" id="KW-0732">Signal</keyword>
<feature type="region of interest" description="Disordered" evidence="2">
    <location>
        <begin position="25"/>
        <end position="65"/>
    </location>
</feature>
<accession>A0A8X6XUH0</accession>
<protein>
    <submittedName>
        <fullName evidence="4">Cuticle protein 10.9</fullName>
    </submittedName>
</protein>
<name>A0A8X6XUH0_9ARAC</name>
<dbReference type="GO" id="GO:0008010">
    <property type="term" value="F:structural constituent of chitin-based larval cuticle"/>
    <property type="evidence" value="ECO:0007669"/>
    <property type="project" value="TreeGrafter"/>
</dbReference>
<keyword evidence="1" id="KW-0193">Cuticle</keyword>
<evidence type="ECO:0000313" key="4">
    <source>
        <dbReference type="EMBL" id="GFY59571.1"/>
    </source>
</evidence>
<feature type="chain" id="PRO_5036461149" evidence="3">
    <location>
        <begin position="19"/>
        <end position="587"/>
    </location>
</feature>
<dbReference type="GO" id="GO:0062129">
    <property type="term" value="C:chitin-based extracellular matrix"/>
    <property type="evidence" value="ECO:0007669"/>
    <property type="project" value="TreeGrafter"/>
</dbReference>
<evidence type="ECO:0000256" key="2">
    <source>
        <dbReference type="SAM" id="MobiDB-lite"/>
    </source>
</evidence>
<feature type="compositionally biased region" description="Pro residues" evidence="2">
    <location>
        <begin position="349"/>
        <end position="368"/>
    </location>
</feature>
<evidence type="ECO:0000256" key="1">
    <source>
        <dbReference type="PROSITE-ProRule" id="PRU00497"/>
    </source>
</evidence>
<feature type="region of interest" description="Disordered" evidence="2">
    <location>
        <begin position="283"/>
        <end position="331"/>
    </location>
</feature>
<feature type="compositionally biased region" description="Basic and acidic residues" evidence="2">
    <location>
        <begin position="485"/>
        <end position="497"/>
    </location>
</feature>
<dbReference type="PROSITE" id="PS51155">
    <property type="entry name" value="CHIT_BIND_RR_2"/>
    <property type="match status" value="1"/>
</dbReference>
<dbReference type="InterPro" id="IPR050468">
    <property type="entry name" value="Cuticle_Struct_Prot"/>
</dbReference>
<proteinExistence type="predicted"/>
<feature type="signal peptide" evidence="3">
    <location>
        <begin position="1"/>
        <end position="18"/>
    </location>
</feature>
<dbReference type="PANTHER" id="PTHR10380">
    <property type="entry name" value="CUTICLE PROTEIN"/>
    <property type="match status" value="1"/>
</dbReference>
<gene>
    <name evidence="4" type="primary">NCL1_16911</name>
    <name evidence="4" type="ORF">TNIN_472381</name>
</gene>
<dbReference type="Proteomes" id="UP000886998">
    <property type="component" value="Unassembled WGS sequence"/>
</dbReference>
<sequence>MRLLIVFACFSLFLKCLSQDITEAGTQSSTEGTYTDNQGIDWDTTLSPSRTTVHGGRKGRYQQTSRNNLDYTTLFPNWGPMMMPIAAAPPAFGTRIQNTNAKEETKDTQDVNSNIRHSENLRENLTENVNQYPAPSSAVRNPLNAPYHPYPPMLFYPRPNERLEDLRYSIPTESANSVHPLRLQDLNENQNGSASSPPPFYYGLPNLPSARLDERVPFPFMGYPQHNFFLRNRADGRNFEGPVPFAPYAFPYGMYPPPPPAAIHPNDDGSQIYPEIDVFVRPPYVDREPGSDPLTAEEVLPRSDPSPASEPIEPPTNPPPVEPIPSESLPRSSLPINPFPFGFYPPGLAPPLPFPQSELPPPTLPPQRFPEAPAPRQDNAPQNVLAPAVPPNAFPQVVLPSALPPVVPPSALPPVVPPSALPPLPPAVAVDRLPESLPLPPSSPADLPPPPEEAGAIPGVPPPPEALPPVITSDRTPYEFGFDMNDGKGTDQHRQESADEAGVVTGSYGYRDVYGVYRLVNYIADKNGFRAYVQSNEPGVANPGSADVVVMAERPPPKTVADSLKPPQPTAVEVPDDLLVQASESKA</sequence>
<dbReference type="Pfam" id="PF00379">
    <property type="entry name" value="Chitin_bind_4"/>
    <property type="match status" value="1"/>
</dbReference>
<evidence type="ECO:0000313" key="5">
    <source>
        <dbReference type="Proteomes" id="UP000886998"/>
    </source>
</evidence>
<dbReference type="AlphaFoldDB" id="A0A8X6XUH0"/>
<keyword evidence="5" id="KW-1185">Reference proteome</keyword>
<feature type="compositionally biased region" description="Pro residues" evidence="2">
    <location>
        <begin position="437"/>
        <end position="452"/>
    </location>
</feature>
<reference evidence="4" key="1">
    <citation type="submission" date="2020-08" db="EMBL/GenBank/DDBJ databases">
        <title>Multicomponent nature underlies the extraordinary mechanical properties of spider dragline silk.</title>
        <authorList>
            <person name="Kono N."/>
            <person name="Nakamura H."/>
            <person name="Mori M."/>
            <person name="Yoshida Y."/>
            <person name="Ohtoshi R."/>
            <person name="Malay A.D."/>
            <person name="Moran D.A.P."/>
            <person name="Tomita M."/>
            <person name="Numata K."/>
            <person name="Arakawa K."/>
        </authorList>
    </citation>
    <scope>NUCLEOTIDE SEQUENCE</scope>
</reference>
<organism evidence="4 5">
    <name type="scientific">Trichonephila inaurata madagascariensis</name>
    <dbReference type="NCBI Taxonomy" id="2747483"/>
    <lineage>
        <taxon>Eukaryota</taxon>
        <taxon>Metazoa</taxon>
        <taxon>Ecdysozoa</taxon>
        <taxon>Arthropoda</taxon>
        <taxon>Chelicerata</taxon>
        <taxon>Arachnida</taxon>
        <taxon>Araneae</taxon>
        <taxon>Araneomorphae</taxon>
        <taxon>Entelegynae</taxon>
        <taxon>Araneoidea</taxon>
        <taxon>Nephilidae</taxon>
        <taxon>Trichonephila</taxon>
        <taxon>Trichonephila inaurata</taxon>
    </lineage>
</organism>
<feature type="compositionally biased region" description="Polar residues" evidence="2">
    <location>
        <begin position="25"/>
        <end position="52"/>
    </location>
</feature>
<evidence type="ECO:0000256" key="3">
    <source>
        <dbReference type="SAM" id="SignalP"/>
    </source>
</evidence>
<feature type="region of interest" description="Disordered" evidence="2">
    <location>
        <begin position="349"/>
        <end position="388"/>
    </location>
</feature>
<feature type="region of interest" description="Disordered" evidence="2">
    <location>
        <begin position="401"/>
        <end position="500"/>
    </location>
</feature>
<dbReference type="InterPro" id="IPR000618">
    <property type="entry name" value="Insect_cuticle"/>
</dbReference>
<dbReference type="EMBL" id="BMAV01012678">
    <property type="protein sequence ID" value="GFY59571.1"/>
    <property type="molecule type" value="Genomic_DNA"/>
</dbReference>
<dbReference type="OrthoDB" id="8021718at2759"/>
<dbReference type="PANTHER" id="PTHR10380:SF235">
    <property type="entry name" value="CUTICULAR PROTEIN 73D, ISOFORM B"/>
    <property type="match status" value="1"/>
</dbReference>